<dbReference type="SUPFAM" id="SSF50129">
    <property type="entry name" value="GroES-like"/>
    <property type="match status" value="1"/>
</dbReference>
<dbReference type="GO" id="GO:0003960">
    <property type="term" value="F:quinone reductase (NADPH) activity"/>
    <property type="evidence" value="ECO:0007669"/>
    <property type="project" value="UniProtKB-EC"/>
</dbReference>
<dbReference type="GO" id="GO:0005829">
    <property type="term" value="C:cytosol"/>
    <property type="evidence" value="ECO:0007669"/>
    <property type="project" value="TreeGrafter"/>
</dbReference>
<proteinExistence type="inferred from homology"/>
<dbReference type="PANTHER" id="PTHR48106:SF13">
    <property type="entry name" value="QUINONE OXIDOREDUCTASE-RELATED"/>
    <property type="match status" value="1"/>
</dbReference>
<name>A0A450XPU6_9GAMM</name>
<dbReference type="Pfam" id="PF00107">
    <property type="entry name" value="ADH_zinc_N"/>
    <property type="match status" value="1"/>
</dbReference>
<reference evidence="7" key="1">
    <citation type="submission" date="2019-02" db="EMBL/GenBank/DDBJ databases">
        <authorList>
            <person name="Gruber-Vodicka R. H."/>
            <person name="Seah K. B. B."/>
        </authorList>
    </citation>
    <scope>NUCLEOTIDE SEQUENCE</scope>
    <source>
        <strain evidence="7">BECK_BZ197</strain>
        <strain evidence="9">BECK_BZ198</strain>
        <strain evidence="8">BECK_BZ199</strain>
    </source>
</reference>
<evidence type="ECO:0000256" key="1">
    <source>
        <dbReference type="ARBA" id="ARBA00010371"/>
    </source>
</evidence>
<dbReference type="InterPro" id="IPR011032">
    <property type="entry name" value="GroES-like_sf"/>
</dbReference>
<sequence>MTKAIRVHKTGGPEVLSWEEISVGHPGQDDARIRHTAIGVNFIDIYHRTGLYPVPELPFTPGIEAAGIIEELGDEVFLRTPALNEGDRVVYASPPVGAYSEARIIDASRLVQIPKEIDDRTAAALFQKGLTAWYLLRQTYVVQPGDSVLIHAAAGGVGLLLSQWARHLGALVIGTVGNDEKAELALANGCHHAIRYDREDFVARVKDITDGRGVHVVYDSVGKDTFTGSLDCLRPRGMMVSFGQSSGLVPSFQLSELSSRGSLFITRPVLMDYTSSRDILIPAAREVFDAFEKGILRVTIHRELPLARAADAQIALEARKTVGSTILMPDG</sequence>
<dbReference type="NCBIfam" id="NF008024">
    <property type="entry name" value="PRK10754.1"/>
    <property type="match status" value="1"/>
</dbReference>
<dbReference type="InterPro" id="IPR036291">
    <property type="entry name" value="NAD(P)-bd_dom_sf"/>
</dbReference>
<comment type="catalytic activity">
    <reaction evidence="5">
        <text>2 a quinone + NADPH + H(+) = 2 a 1,4-benzosemiquinone + NADP(+)</text>
        <dbReference type="Rhea" id="RHEA:14269"/>
        <dbReference type="ChEBI" id="CHEBI:15378"/>
        <dbReference type="ChEBI" id="CHEBI:57783"/>
        <dbReference type="ChEBI" id="CHEBI:58349"/>
        <dbReference type="ChEBI" id="CHEBI:132124"/>
        <dbReference type="ChEBI" id="CHEBI:134225"/>
        <dbReference type="EC" id="1.6.5.5"/>
    </reaction>
</comment>
<dbReference type="InterPro" id="IPR047618">
    <property type="entry name" value="QOR-like"/>
</dbReference>
<dbReference type="EC" id="1.6.5.5" evidence="4"/>
<dbReference type="Gene3D" id="3.90.180.10">
    <property type="entry name" value="Medium-chain alcohol dehydrogenases, catalytic domain"/>
    <property type="match status" value="1"/>
</dbReference>
<evidence type="ECO:0000313" key="8">
    <source>
        <dbReference type="EMBL" id="VFK34708.1"/>
    </source>
</evidence>
<keyword evidence="2" id="KW-0521">NADP</keyword>
<dbReference type="InterPro" id="IPR013149">
    <property type="entry name" value="ADH-like_C"/>
</dbReference>
<dbReference type="InterPro" id="IPR020843">
    <property type="entry name" value="ER"/>
</dbReference>
<dbReference type="Gene3D" id="3.40.50.720">
    <property type="entry name" value="NAD(P)-binding Rossmann-like Domain"/>
    <property type="match status" value="1"/>
</dbReference>
<dbReference type="SMART" id="SM00829">
    <property type="entry name" value="PKS_ER"/>
    <property type="match status" value="1"/>
</dbReference>
<dbReference type="CDD" id="cd05286">
    <property type="entry name" value="QOR2"/>
    <property type="match status" value="1"/>
</dbReference>
<dbReference type="AlphaFoldDB" id="A0A450XPU6"/>
<keyword evidence="3" id="KW-0560">Oxidoreductase</keyword>
<dbReference type="GO" id="GO:0035925">
    <property type="term" value="F:mRNA 3'-UTR AU-rich region binding"/>
    <property type="evidence" value="ECO:0007669"/>
    <property type="project" value="TreeGrafter"/>
</dbReference>
<dbReference type="EMBL" id="CAADFQ010000081">
    <property type="protein sequence ID" value="VFK34708.1"/>
    <property type="molecule type" value="Genomic_DNA"/>
</dbReference>
<evidence type="ECO:0000256" key="2">
    <source>
        <dbReference type="ARBA" id="ARBA00022857"/>
    </source>
</evidence>
<feature type="domain" description="Enoyl reductase (ER)" evidence="6">
    <location>
        <begin position="11"/>
        <end position="327"/>
    </location>
</feature>
<dbReference type="EMBL" id="CAADGH010000086">
    <property type="protein sequence ID" value="VFK76958.1"/>
    <property type="molecule type" value="Genomic_DNA"/>
</dbReference>
<evidence type="ECO:0000256" key="3">
    <source>
        <dbReference type="ARBA" id="ARBA00023002"/>
    </source>
</evidence>
<evidence type="ECO:0000259" key="6">
    <source>
        <dbReference type="SMART" id="SM00829"/>
    </source>
</evidence>
<dbReference type="InterPro" id="IPR013154">
    <property type="entry name" value="ADH-like_N"/>
</dbReference>
<evidence type="ECO:0000256" key="4">
    <source>
        <dbReference type="ARBA" id="ARBA00038919"/>
    </source>
</evidence>
<accession>A0A450XPU6</accession>
<dbReference type="GO" id="GO:0070402">
    <property type="term" value="F:NADPH binding"/>
    <property type="evidence" value="ECO:0007669"/>
    <property type="project" value="TreeGrafter"/>
</dbReference>
<dbReference type="PANTHER" id="PTHR48106">
    <property type="entry name" value="QUINONE OXIDOREDUCTASE PIG3-RELATED"/>
    <property type="match status" value="1"/>
</dbReference>
<dbReference type="PROSITE" id="PS01162">
    <property type="entry name" value="QOR_ZETA_CRYSTAL"/>
    <property type="match status" value="1"/>
</dbReference>
<dbReference type="SUPFAM" id="SSF51735">
    <property type="entry name" value="NAD(P)-binding Rossmann-fold domains"/>
    <property type="match status" value="1"/>
</dbReference>
<protein>
    <recommendedName>
        <fullName evidence="4">NADPH:quinone reductase</fullName>
        <ecNumber evidence="4">1.6.5.5</ecNumber>
    </recommendedName>
</protein>
<dbReference type="Pfam" id="PF08240">
    <property type="entry name" value="ADH_N"/>
    <property type="match status" value="1"/>
</dbReference>
<comment type="similarity">
    <text evidence="1">Belongs to the zinc-containing alcohol dehydrogenase family. Quinone oxidoreductase subfamily.</text>
</comment>
<dbReference type="InterPro" id="IPR002364">
    <property type="entry name" value="Quin_OxRdtase/zeta-crystal_CS"/>
</dbReference>
<evidence type="ECO:0000313" key="7">
    <source>
        <dbReference type="EMBL" id="VFK31353.1"/>
    </source>
</evidence>
<gene>
    <name evidence="7" type="ORF">BECKMB1821G_GA0114241_10827</name>
    <name evidence="9" type="ORF">BECKMB1821H_GA0114242_10866</name>
    <name evidence="8" type="ORF">BECKMB1821I_GA0114274_10817</name>
</gene>
<dbReference type="FunFam" id="3.40.50.720:FF:000053">
    <property type="entry name" value="Quinone oxidoreductase 1"/>
    <property type="match status" value="1"/>
</dbReference>
<organism evidence="7">
    <name type="scientific">Candidatus Kentrum sp. MB</name>
    <dbReference type="NCBI Taxonomy" id="2138164"/>
    <lineage>
        <taxon>Bacteria</taxon>
        <taxon>Pseudomonadati</taxon>
        <taxon>Pseudomonadota</taxon>
        <taxon>Gammaproteobacteria</taxon>
        <taxon>Candidatus Kentrum</taxon>
    </lineage>
</organism>
<dbReference type="GO" id="GO:0008270">
    <property type="term" value="F:zinc ion binding"/>
    <property type="evidence" value="ECO:0007669"/>
    <property type="project" value="InterPro"/>
</dbReference>
<dbReference type="EMBL" id="CAADFO010000082">
    <property type="protein sequence ID" value="VFK31353.1"/>
    <property type="molecule type" value="Genomic_DNA"/>
</dbReference>
<evidence type="ECO:0000256" key="5">
    <source>
        <dbReference type="ARBA" id="ARBA00048980"/>
    </source>
</evidence>
<evidence type="ECO:0000313" key="9">
    <source>
        <dbReference type="EMBL" id="VFK76958.1"/>
    </source>
</evidence>